<protein>
    <submittedName>
        <fullName evidence="1">Uncharacterized protein</fullName>
    </submittedName>
</protein>
<keyword evidence="2" id="KW-1185">Reference proteome</keyword>
<dbReference type="AlphaFoldDB" id="A0A345JRN3"/>
<dbReference type="KEGG" id="foo:CGC45_04965"/>
<reference evidence="1 2" key="1">
    <citation type="submission" date="2017-07" db="EMBL/GenBank/DDBJ databases">
        <title>Complete genome sequences and comparative analysis of the novel pathogen Francisella opportunistica.</title>
        <authorList>
            <person name="Dietrich E.A."/>
            <person name="Kingry L.C."/>
            <person name="Petersen J.M."/>
        </authorList>
    </citation>
    <scope>NUCLEOTIDE SEQUENCE [LARGE SCALE GENOMIC DNA]</scope>
    <source>
        <strain evidence="1 2">14-2155</strain>
    </source>
</reference>
<sequence length="70" mass="8200">MLKQITTFLSLIIMLTSCSSIDAYENNLWNKYHKKTSTSSELHSKLVKVHNRDSLAFTYSPYRADFRNKL</sequence>
<dbReference type="EMBL" id="CP022375">
    <property type="protein sequence ID" value="AXH29979.1"/>
    <property type="molecule type" value="Genomic_DNA"/>
</dbReference>
<dbReference type="RefSeq" id="WP_071629250.1">
    <property type="nucleotide sequence ID" value="NZ_CP022375.1"/>
</dbReference>
<proteinExistence type="predicted"/>
<dbReference type="PROSITE" id="PS51257">
    <property type="entry name" value="PROKAR_LIPOPROTEIN"/>
    <property type="match status" value="1"/>
</dbReference>
<organism evidence="1 2">
    <name type="scientific">Francisella opportunistica</name>
    <dbReference type="NCBI Taxonomy" id="2016517"/>
    <lineage>
        <taxon>Bacteria</taxon>
        <taxon>Pseudomonadati</taxon>
        <taxon>Pseudomonadota</taxon>
        <taxon>Gammaproteobacteria</taxon>
        <taxon>Thiotrichales</taxon>
        <taxon>Francisellaceae</taxon>
        <taxon>Francisella</taxon>
    </lineage>
</organism>
<dbReference type="OrthoDB" id="5605634at2"/>
<name>A0A345JRN3_9GAMM</name>
<gene>
    <name evidence="1" type="ORF">CGC43_04975</name>
</gene>
<evidence type="ECO:0000313" key="2">
    <source>
        <dbReference type="Proteomes" id="UP000253862"/>
    </source>
</evidence>
<dbReference type="Proteomes" id="UP000253862">
    <property type="component" value="Chromosome"/>
</dbReference>
<accession>A0A345JRN3</accession>
<evidence type="ECO:0000313" key="1">
    <source>
        <dbReference type="EMBL" id="AXH29979.1"/>
    </source>
</evidence>